<dbReference type="GO" id="GO:0008237">
    <property type="term" value="F:metallopeptidase activity"/>
    <property type="evidence" value="ECO:0007669"/>
    <property type="project" value="UniProtKB-KW"/>
</dbReference>
<keyword evidence="1" id="KW-0472">Membrane</keyword>
<dbReference type="Proteomes" id="UP001243420">
    <property type="component" value="Chromosome"/>
</dbReference>
<evidence type="ECO:0000256" key="1">
    <source>
        <dbReference type="SAM" id="Phobius"/>
    </source>
</evidence>
<feature type="transmembrane region" description="Helical" evidence="1">
    <location>
        <begin position="20"/>
        <end position="48"/>
    </location>
</feature>
<feature type="transmembrane region" description="Helical" evidence="1">
    <location>
        <begin position="68"/>
        <end position="91"/>
    </location>
</feature>
<keyword evidence="1" id="KW-0812">Transmembrane</keyword>
<keyword evidence="1" id="KW-1133">Transmembrane helix</keyword>
<feature type="transmembrane region" description="Helical" evidence="1">
    <location>
        <begin position="271"/>
        <end position="290"/>
    </location>
</feature>
<dbReference type="EMBL" id="CP122537">
    <property type="protein sequence ID" value="WGH77240.1"/>
    <property type="molecule type" value="Genomic_DNA"/>
</dbReference>
<protein>
    <submittedName>
        <fullName evidence="3">CPBP family intramembrane metalloprotease</fullName>
        <ecNumber evidence="3">3.4.-.-</ecNumber>
    </submittedName>
</protein>
<gene>
    <name evidence="3" type="ORF">P8627_09255</name>
</gene>
<dbReference type="EC" id="3.4.-.-" evidence="3"/>
<feature type="domain" description="CAAX prenyl protease 2/Lysostaphin resistance protein A-like" evidence="2">
    <location>
        <begin position="143"/>
        <end position="238"/>
    </location>
</feature>
<reference evidence="3 4" key="1">
    <citation type="submission" date="2023-04" db="EMBL/GenBank/DDBJ databases">
        <title>Jannaschia ovalis sp. nov., a marine bacterium isolated from sea tidal flat.</title>
        <authorList>
            <person name="Kwon D.Y."/>
            <person name="Kim J.-J."/>
        </authorList>
    </citation>
    <scope>NUCLEOTIDE SEQUENCE [LARGE SCALE GENOMIC DNA]</scope>
    <source>
        <strain evidence="3 4">GRR-S6-38</strain>
    </source>
</reference>
<dbReference type="RefSeq" id="WP_279963814.1">
    <property type="nucleotide sequence ID" value="NZ_CP122537.1"/>
</dbReference>
<feature type="transmembrane region" description="Helical" evidence="1">
    <location>
        <begin position="139"/>
        <end position="162"/>
    </location>
</feature>
<organism evidence="3 4">
    <name type="scientific">Jannaschia ovalis</name>
    <dbReference type="NCBI Taxonomy" id="3038773"/>
    <lineage>
        <taxon>Bacteria</taxon>
        <taxon>Pseudomonadati</taxon>
        <taxon>Pseudomonadota</taxon>
        <taxon>Alphaproteobacteria</taxon>
        <taxon>Rhodobacterales</taxon>
        <taxon>Roseobacteraceae</taxon>
        <taxon>Jannaschia</taxon>
    </lineage>
</organism>
<keyword evidence="4" id="KW-1185">Reference proteome</keyword>
<keyword evidence="3" id="KW-0482">Metalloprotease</keyword>
<feature type="transmembrane region" description="Helical" evidence="1">
    <location>
        <begin position="229"/>
        <end position="251"/>
    </location>
</feature>
<feature type="transmembrane region" description="Helical" evidence="1">
    <location>
        <begin position="174"/>
        <end position="194"/>
    </location>
</feature>
<sequence>MWTKRFEAFVAPARTKPQIWRLAAGLVLVVAVYAGCVVALLGLVWAIAGTEALQGWMQRIAQAGTPTAVLIMLASFIGMLIGPILAARWLHKRPGRTLLGPRLWAGFGLGAAITGLVFAANMLLIPAPFPLVPNTPLDLFLTFLPAALLGIALQTGAEEVLFRGYLQQQLAARFASPVVWMLLPSLAFGGLHYAPAMAGQNAWLLVAAATLFGLVAADLTRVTGSIGAAWGIHFVNNATAILFIALDGSLSGMSLFKTPFTAADTDILRPLIAQDMLVTVIIWACIRLWLARRDRTAPA</sequence>
<feature type="transmembrane region" description="Helical" evidence="1">
    <location>
        <begin position="200"/>
        <end position="217"/>
    </location>
</feature>
<evidence type="ECO:0000313" key="4">
    <source>
        <dbReference type="Proteomes" id="UP001243420"/>
    </source>
</evidence>
<feature type="transmembrane region" description="Helical" evidence="1">
    <location>
        <begin position="103"/>
        <end position="127"/>
    </location>
</feature>
<accession>A0ABY8LB20</accession>
<name>A0ABY8LB20_9RHOB</name>
<keyword evidence="3" id="KW-0378">Hydrolase</keyword>
<keyword evidence="3" id="KW-0645">Protease</keyword>
<evidence type="ECO:0000259" key="2">
    <source>
        <dbReference type="Pfam" id="PF02517"/>
    </source>
</evidence>
<evidence type="ECO:0000313" key="3">
    <source>
        <dbReference type="EMBL" id="WGH77240.1"/>
    </source>
</evidence>
<dbReference type="InterPro" id="IPR003675">
    <property type="entry name" value="Rce1/LyrA-like_dom"/>
</dbReference>
<dbReference type="Pfam" id="PF02517">
    <property type="entry name" value="Rce1-like"/>
    <property type="match status" value="1"/>
</dbReference>
<proteinExistence type="predicted"/>